<organism evidence="2">
    <name type="scientific">Tanacetum cinerariifolium</name>
    <name type="common">Dalmatian daisy</name>
    <name type="synonym">Chrysanthemum cinerariifolium</name>
    <dbReference type="NCBI Taxonomy" id="118510"/>
    <lineage>
        <taxon>Eukaryota</taxon>
        <taxon>Viridiplantae</taxon>
        <taxon>Streptophyta</taxon>
        <taxon>Embryophyta</taxon>
        <taxon>Tracheophyta</taxon>
        <taxon>Spermatophyta</taxon>
        <taxon>Magnoliopsida</taxon>
        <taxon>eudicotyledons</taxon>
        <taxon>Gunneridae</taxon>
        <taxon>Pentapetalae</taxon>
        <taxon>asterids</taxon>
        <taxon>campanulids</taxon>
        <taxon>Asterales</taxon>
        <taxon>Asteraceae</taxon>
        <taxon>Asteroideae</taxon>
        <taxon>Anthemideae</taxon>
        <taxon>Anthemidinae</taxon>
        <taxon>Tanacetum</taxon>
    </lineage>
</organism>
<proteinExistence type="predicted"/>
<accession>A0A699RPS9</accession>
<gene>
    <name evidence="2" type="ORF">Tci_860005</name>
</gene>
<feature type="compositionally biased region" description="Basic and acidic residues" evidence="1">
    <location>
        <begin position="8"/>
        <end position="29"/>
    </location>
</feature>
<feature type="region of interest" description="Disordered" evidence="1">
    <location>
        <begin position="1"/>
        <end position="29"/>
    </location>
</feature>
<sequence length="151" mass="16312">KSVSPDIHFSRSDAQTRKQGDKTKNKDKGKSLVVTITGFRDLNVEFEECTNNSSNGVNATSSLVSTAGHNCINSTNDFSAASASNTTASPTTVNISDMPNLEDFTHSNDTDDVGAEADINNLESVVSTKSMARAVRDQCRISQMFNKDFHT</sequence>
<evidence type="ECO:0000256" key="1">
    <source>
        <dbReference type="SAM" id="MobiDB-lite"/>
    </source>
</evidence>
<feature type="non-terminal residue" evidence="2">
    <location>
        <position position="151"/>
    </location>
</feature>
<evidence type="ECO:0000313" key="2">
    <source>
        <dbReference type="EMBL" id="GFC88035.1"/>
    </source>
</evidence>
<feature type="non-terminal residue" evidence="2">
    <location>
        <position position="1"/>
    </location>
</feature>
<protein>
    <submittedName>
        <fullName evidence="2">Uncharacterized protein</fullName>
    </submittedName>
</protein>
<name>A0A699RPS9_TANCI</name>
<dbReference type="EMBL" id="BKCJ011113496">
    <property type="protein sequence ID" value="GFC88035.1"/>
    <property type="molecule type" value="Genomic_DNA"/>
</dbReference>
<dbReference type="AlphaFoldDB" id="A0A699RPS9"/>
<reference evidence="2" key="1">
    <citation type="journal article" date="2019" name="Sci. Rep.">
        <title>Draft genome of Tanacetum cinerariifolium, the natural source of mosquito coil.</title>
        <authorList>
            <person name="Yamashiro T."/>
            <person name="Shiraishi A."/>
            <person name="Satake H."/>
            <person name="Nakayama K."/>
        </authorList>
    </citation>
    <scope>NUCLEOTIDE SEQUENCE</scope>
</reference>
<comment type="caution">
    <text evidence="2">The sequence shown here is derived from an EMBL/GenBank/DDBJ whole genome shotgun (WGS) entry which is preliminary data.</text>
</comment>